<feature type="region of interest" description="Disordered" evidence="1">
    <location>
        <begin position="444"/>
        <end position="467"/>
    </location>
</feature>
<evidence type="ECO:0000256" key="1">
    <source>
        <dbReference type="SAM" id="MobiDB-lite"/>
    </source>
</evidence>
<dbReference type="AlphaFoldDB" id="A0A3M7L262"/>
<proteinExistence type="predicted"/>
<accession>A0A3M7L262</accession>
<gene>
    <name evidence="3" type="ORF">APUTEX25_004588</name>
</gene>
<dbReference type="EMBL" id="QOKY01000154">
    <property type="protein sequence ID" value="RMZ56164.1"/>
    <property type="molecule type" value="Genomic_DNA"/>
</dbReference>
<feature type="compositionally biased region" description="Low complexity" evidence="1">
    <location>
        <begin position="227"/>
        <end position="236"/>
    </location>
</feature>
<evidence type="ECO:0000259" key="2">
    <source>
        <dbReference type="Pfam" id="PF01764"/>
    </source>
</evidence>
<dbReference type="CDD" id="cd00519">
    <property type="entry name" value="Lipase_3"/>
    <property type="match status" value="1"/>
</dbReference>
<dbReference type="SUPFAM" id="SSF53474">
    <property type="entry name" value="alpha/beta-Hydrolases"/>
    <property type="match status" value="2"/>
</dbReference>
<comment type="caution">
    <text evidence="3">The sequence shown here is derived from an EMBL/GenBank/DDBJ whole genome shotgun (WGS) entry which is preliminary data.</text>
</comment>
<dbReference type="InterPro" id="IPR002921">
    <property type="entry name" value="Fungal_lipase-type"/>
</dbReference>
<name>A0A3M7L262_AUXPR</name>
<dbReference type="Gene3D" id="3.40.50.1820">
    <property type="entry name" value="alpha/beta hydrolase"/>
    <property type="match status" value="2"/>
</dbReference>
<reference evidence="4" key="1">
    <citation type="journal article" date="2018" name="Algal Res.">
        <title>Characterization of plant carbon substrate utilization by Auxenochlorella protothecoides.</title>
        <authorList>
            <person name="Vogler B.W."/>
            <person name="Starkenburg S.R."/>
            <person name="Sudasinghe N."/>
            <person name="Schambach J.Y."/>
            <person name="Rollin J.A."/>
            <person name="Pattathil S."/>
            <person name="Barry A.N."/>
        </authorList>
    </citation>
    <scope>NUCLEOTIDE SEQUENCE [LARGE SCALE GENOMIC DNA]</scope>
    <source>
        <strain evidence="4">UTEX 25</strain>
    </source>
</reference>
<evidence type="ECO:0000313" key="4">
    <source>
        <dbReference type="Proteomes" id="UP000279271"/>
    </source>
</evidence>
<sequence length="784" mass="84447">MRVRQTEMLRPLRALHAGQRACQDLSRDFGKRDFQSAPAAAGNDFDWRQSVVLAGASFEAYFELAHKTNAVHIDTSDACITHVDETFLRQCMDGLLHVELLRATGLPSEELWDVSNRVYCTVELGGSKVETRALEKPANGGKGMKALLPGPKEEKPSPPPAPKLLFIQDRAKARRLRVKLWRSRLGRPLEALGSGELDLQQGLGGRGGWREVAITLKPDAKEAAGDESSAAALPSSEAEEGKAEAEQPRVVTLSLQYVAMEGAAGVVGKLSCLQVPFKNLGEYQVTPRAEPAMRTVWHEASRCASTPADALEQDLAQPRSSLLGAPGEEFESNPWRELQEAAAIQLGETFTPLCFITHPRTDTQAWLYWNLGKRQLCIAFRGTEQDNWRDYLTDISLAPALLDPAAVPTLPLHRGLADSTKQATIYDGVMSRLQRVRAELDAITDSGAGDEARGGEEGDGGAKAADPGASSVVTAALEAVKGSAGEARVLLDRLWQAVSEAEAVAEEAGAEDRPWVHQGFLAAYDSVRGAALGLVRAALARGGGGGEPWHVFVTGHSLGGALGTLCSYDLALHDWDGGPAPHLTMYNFGSPRVGNRRFAREYNDLVPNSWRIVNNQDAKYIPRYCRYCHVGHAVRLLGDGRVEVQRDTSLALGEGTAMPDIMPAVAGMITAVVPQFTSKATAMVMAAIPALAKRAADRASAAVAATTDPDDVSATRDELEAAQKLWGEEVAAWSAMLDRASFSQHLEELYLESLSSCVRRTWAPVDGGDSAADVEEKAPEQADP</sequence>
<dbReference type="PANTHER" id="PTHR47759">
    <property type="entry name" value="OS04G0509100 PROTEIN"/>
    <property type="match status" value="1"/>
</dbReference>
<dbReference type="PANTHER" id="PTHR47759:SF2">
    <property type="entry name" value="TRIGLYCERIDE LIPASE"/>
    <property type="match status" value="1"/>
</dbReference>
<feature type="region of interest" description="Disordered" evidence="1">
    <location>
        <begin position="219"/>
        <end position="246"/>
    </location>
</feature>
<feature type="domain" description="Fungal lipase-type" evidence="2">
    <location>
        <begin position="496"/>
        <end position="618"/>
    </location>
</feature>
<dbReference type="GO" id="GO:0006629">
    <property type="term" value="P:lipid metabolic process"/>
    <property type="evidence" value="ECO:0007669"/>
    <property type="project" value="InterPro"/>
</dbReference>
<feature type="region of interest" description="Disordered" evidence="1">
    <location>
        <begin position="137"/>
        <end position="163"/>
    </location>
</feature>
<dbReference type="Pfam" id="PF01764">
    <property type="entry name" value="Lipase_3"/>
    <property type="match status" value="1"/>
</dbReference>
<protein>
    <recommendedName>
        <fullName evidence="2">Fungal lipase-type domain-containing protein</fullName>
    </recommendedName>
</protein>
<dbReference type="Proteomes" id="UP000279271">
    <property type="component" value="Unassembled WGS sequence"/>
</dbReference>
<organism evidence="3 4">
    <name type="scientific">Auxenochlorella protothecoides</name>
    <name type="common">Green microalga</name>
    <name type="synonym">Chlorella protothecoides</name>
    <dbReference type="NCBI Taxonomy" id="3075"/>
    <lineage>
        <taxon>Eukaryota</taxon>
        <taxon>Viridiplantae</taxon>
        <taxon>Chlorophyta</taxon>
        <taxon>core chlorophytes</taxon>
        <taxon>Trebouxiophyceae</taxon>
        <taxon>Chlorellales</taxon>
        <taxon>Chlorellaceae</taxon>
        <taxon>Auxenochlorella</taxon>
    </lineage>
</organism>
<dbReference type="InterPro" id="IPR029058">
    <property type="entry name" value="AB_hydrolase_fold"/>
</dbReference>
<evidence type="ECO:0000313" key="3">
    <source>
        <dbReference type="EMBL" id="RMZ56164.1"/>
    </source>
</evidence>